<name>A0ABR2EQA9_9ROSI</name>
<dbReference type="EMBL" id="JBBPBM010000011">
    <property type="protein sequence ID" value="KAK8563569.1"/>
    <property type="molecule type" value="Genomic_DNA"/>
</dbReference>
<protein>
    <recommendedName>
        <fullName evidence="3">RNA polymerase sigma-70 region 2 domain-containing protein</fullName>
    </recommendedName>
</protein>
<feature type="compositionally biased region" description="Basic and acidic residues" evidence="2">
    <location>
        <begin position="172"/>
        <end position="184"/>
    </location>
</feature>
<dbReference type="Pfam" id="PF04542">
    <property type="entry name" value="Sigma70_r2"/>
    <property type="match status" value="1"/>
</dbReference>
<dbReference type="InterPro" id="IPR013325">
    <property type="entry name" value="RNA_pol_sigma_r2"/>
</dbReference>
<sequence>MEASRNLLYSPLTTSPRTQLKNSVFSSPSSSARHFPTSVLSEEQQDDYRLLPVLHFIREDKAYPPGETILLSMFDIFQDSVAADTEELMNVEPSNVVALAKKALSASKQAASLAEDLKLDLDDSLSNSLGSANSSTLPVEEEAVTLRSNKRLERQSKRRRVQPKVSIQETYSSRRKDVRRKLSESSDPNDPLRLFLCPETKQVLTAEEESELIIQVQDLKRLVKVKSRTSIRKKKLEKLIHANLHMVVHVAKQYQCRGLSLQDLLQERSIGLMKSVEKFKPQVGCDSPPMPNGG</sequence>
<evidence type="ECO:0000313" key="5">
    <source>
        <dbReference type="Proteomes" id="UP001472677"/>
    </source>
</evidence>
<feature type="region of interest" description="Disordered" evidence="2">
    <location>
        <begin position="152"/>
        <end position="187"/>
    </location>
</feature>
<evidence type="ECO:0000256" key="1">
    <source>
        <dbReference type="ARBA" id="ARBA00007788"/>
    </source>
</evidence>
<evidence type="ECO:0000313" key="4">
    <source>
        <dbReference type="EMBL" id="KAK8563569.1"/>
    </source>
</evidence>
<keyword evidence="5" id="KW-1185">Reference proteome</keyword>
<reference evidence="4 5" key="1">
    <citation type="journal article" date="2024" name="G3 (Bethesda)">
        <title>Genome assembly of Hibiscus sabdariffa L. provides insights into metabolisms of medicinal natural products.</title>
        <authorList>
            <person name="Kim T."/>
        </authorList>
    </citation>
    <scope>NUCLEOTIDE SEQUENCE [LARGE SCALE GENOMIC DNA]</scope>
    <source>
        <strain evidence="4">TK-2024</strain>
        <tissue evidence="4">Old leaves</tissue>
    </source>
</reference>
<accession>A0ABR2EQA9</accession>
<comment type="similarity">
    <text evidence="1">Belongs to the sigma-70 factor family.</text>
</comment>
<evidence type="ECO:0000259" key="3">
    <source>
        <dbReference type="Pfam" id="PF04542"/>
    </source>
</evidence>
<proteinExistence type="inferred from homology"/>
<dbReference type="InterPro" id="IPR007627">
    <property type="entry name" value="RNA_pol_sigma70_r2"/>
</dbReference>
<gene>
    <name evidence="4" type="ORF">V6N12_035715</name>
</gene>
<dbReference type="InterPro" id="IPR050239">
    <property type="entry name" value="Sigma-70_RNA_pol_init_factors"/>
</dbReference>
<dbReference type="Gene3D" id="1.10.601.10">
    <property type="entry name" value="RNA Polymerase Primary Sigma Factor"/>
    <property type="match status" value="1"/>
</dbReference>
<dbReference type="Proteomes" id="UP001472677">
    <property type="component" value="Unassembled WGS sequence"/>
</dbReference>
<dbReference type="PANTHER" id="PTHR30603:SF45">
    <property type="entry name" value="RNA POLYMERASE SIGMA FACTOR SIGF, CHLOROPLASTIC"/>
    <property type="match status" value="1"/>
</dbReference>
<evidence type="ECO:0000256" key="2">
    <source>
        <dbReference type="SAM" id="MobiDB-lite"/>
    </source>
</evidence>
<organism evidence="4 5">
    <name type="scientific">Hibiscus sabdariffa</name>
    <name type="common">roselle</name>
    <dbReference type="NCBI Taxonomy" id="183260"/>
    <lineage>
        <taxon>Eukaryota</taxon>
        <taxon>Viridiplantae</taxon>
        <taxon>Streptophyta</taxon>
        <taxon>Embryophyta</taxon>
        <taxon>Tracheophyta</taxon>
        <taxon>Spermatophyta</taxon>
        <taxon>Magnoliopsida</taxon>
        <taxon>eudicotyledons</taxon>
        <taxon>Gunneridae</taxon>
        <taxon>Pentapetalae</taxon>
        <taxon>rosids</taxon>
        <taxon>malvids</taxon>
        <taxon>Malvales</taxon>
        <taxon>Malvaceae</taxon>
        <taxon>Malvoideae</taxon>
        <taxon>Hibiscus</taxon>
    </lineage>
</organism>
<dbReference type="PANTHER" id="PTHR30603">
    <property type="entry name" value="RNA POLYMERASE SIGMA FACTOR RPO"/>
    <property type="match status" value="1"/>
</dbReference>
<feature type="domain" description="RNA polymerase sigma-70 region 2" evidence="3">
    <location>
        <begin position="239"/>
        <end position="284"/>
    </location>
</feature>
<dbReference type="SUPFAM" id="SSF88946">
    <property type="entry name" value="Sigma2 domain of RNA polymerase sigma factors"/>
    <property type="match status" value="1"/>
</dbReference>
<comment type="caution">
    <text evidence="4">The sequence shown here is derived from an EMBL/GenBank/DDBJ whole genome shotgun (WGS) entry which is preliminary data.</text>
</comment>